<reference evidence="3" key="1">
    <citation type="journal article" date="2014" name="Int. J. Syst. Evol. Microbiol.">
        <title>Complete genome sequence of Corynebacterium casei LMG S-19264T (=DSM 44701T), isolated from a smear-ripened cheese.</title>
        <authorList>
            <consortium name="US DOE Joint Genome Institute (JGI-PGF)"/>
            <person name="Walter F."/>
            <person name="Albersmeier A."/>
            <person name="Kalinowski J."/>
            <person name="Ruckert C."/>
        </authorList>
    </citation>
    <scope>NUCLEOTIDE SEQUENCE</scope>
    <source>
        <strain evidence="3">CGMCC 1.12214</strain>
    </source>
</reference>
<evidence type="ECO:0000256" key="1">
    <source>
        <dbReference type="SAM" id="MobiDB-lite"/>
    </source>
</evidence>
<gene>
    <name evidence="3" type="ORF">GCM10007036_43790</name>
</gene>
<comment type="caution">
    <text evidence="3">The sequence shown here is derived from an EMBL/GenBank/DDBJ whole genome shotgun (WGS) entry which is preliminary data.</text>
</comment>
<feature type="region of interest" description="Disordered" evidence="1">
    <location>
        <begin position="126"/>
        <end position="181"/>
    </location>
</feature>
<organism evidence="3 4">
    <name type="scientific">Alsobacter metallidurans</name>
    <dbReference type="NCBI Taxonomy" id="340221"/>
    <lineage>
        <taxon>Bacteria</taxon>
        <taxon>Pseudomonadati</taxon>
        <taxon>Pseudomonadota</taxon>
        <taxon>Alphaproteobacteria</taxon>
        <taxon>Hyphomicrobiales</taxon>
        <taxon>Alsobacteraceae</taxon>
        <taxon>Alsobacter</taxon>
    </lineage>
</organism>
<feature type="compositionally biased region" description="Basic and acidic residues" evidence="1">
    <location>
        <begin position="426"/>
        <end position="437"/>
    </location>
</feature>
<feature type="compositionally biased region" description="Low complexity" evidence="1">
    <location>
        <begin position="78"/>
        <end position="96"/>
    </location>
</feature>
<keyword evidence="4" id="KW-1185">Reference proteome</keyword>
<dbReference type="Pfam" id="PF07481">
    <property type="entry name" value="DUF1521"/>
    <property type="match status" value="1"/>
</dbReference>
<feature type="compositionally biased region" description="Basic and acidic residues" evidence="1">
    <location>
        <begin position="396"/>
        <end position="414"/>
    </location>
</feature>
<dbReference type="RefSeq" id="WP_188519941.1">
    <property type="nucleotide sequence ID" value="NZ_BMES01000003.1"/>
</dbReference>
<name>A0A917ICW9_9HYPH</name>
<feature type="domain" description="DUF1521" evidence="2">
    <location>
        <begin position="268"/>
        <end position="433"/>
    </location>
</feature>
<evidence type="ECO:0000313" key="3">
    <source>
        <dbReference type="EMBL" id="GGH32137.1"/>
    </source>
</evidence>
<reference evidence="3" key="2">
    <citation type="submission" date="2020-09" db="EMBL/GenBank/DDBJ databases">
        <authorList>
            <person name="Sun Q."/>
            <person name="Zhou Y."/>
        </authorList>
    </citation>
    <scope>NUCLEOTIDE SEQUENCE</scope>
    <source>
        <strain evidence="3">CGMCC 1.12214</strain>
    </source>
</reference>
<dbReference type="EMBL" id="BMES01000003">
    <property type="protein sequence ID" value="GGH32137.1"/>
    <property type="molecule type" value="Genomic_DNA"/>
</dbReference>
<evidence type="ECO:0000259" key="2">
    <source>
        <dbReference type="Pfam" id="PF07481"/>
    </source>
</evidence>
<protein>
    <recommendedName>
        <fullName evidence="2">DUF1521 domain-containing protein</fullName>
    </recommendedName>
</protein>
<dbReference type="InterPro" id="IPR011086">
    <property type="entry name" value="DUF1521"/>
</dbReference>
<dbReference type="AlphaFoldDB" id="A0A917ICW9"/>
<feature type="region of interest" description="Disordered" evidence="1">
    <location>
        <begin position="383"/>
        <end position="437"/>
    </location>
</feature>
<accession>A0A917ICW9</accession>
<feature type="region of interest" description="Disordered" evidence="1">
    <location>
        <begin position="69"/>
        <end position="96"/>
    </location>
</feature>
<dbReference type="Proteomes" id="UP000603912">
    <property type="component" value="Unassembled WGS sequence"/>
</dbReference>
<proteinExistence type="predicted"/>
<feature type="region of interest" description="Disordered" evidence="1">
    <location>
        <begin position="1"/>
        <end position="20"/>
    </location>
</feature>
<evidence type="ECO:0000313" key="4">
    <source>
        <dbReference type="Proteomes" id="UP000603912"/>
    </source>
</evidence>
<sequence>MLGNIQSAQYSSNASASSRVSGSEFNRSVSTCAPTSSSGNVSSILSEIRSELKNIDKLLQQLVSQLGGGQGGCGSSGGSANSGASTSGSGQTDTGSVIKGLQSELDSIQNTLSQIGDQQGWGRSYGQNGVYGGQQGGYNPQPSPVAGDGGCARQPAPCPTPDHPRVGHPGGNWNGGQIDCKPPIKHPPVDCPPGKIPVDVPKPPIDTKPPVDCPKPPVVVCPPTQPKPPIDTKPPVVKPPVDCPTTPPVVVCPPVQPKPGCDDKWSVGEVKDGKGEIKLGKDYTINFDESKEEFLVKNNCTGDVTRVWGDPHVDVKNDGKNDWNFKKDSTFQLKDGTKITVGTVNGEGKKASENDHVSYSSKLTITKGDKAIQVTGLAGNHDGKDNVKVTTSGHGRQIDKATDDGVTVKEKKGGWDLNGKTVTQGDVDKAEKGVKAH</sequence>
<feature type="compositionally biased region" description="Low complexity" evidence="1">
    <location>
        <begin position="7"/>
        <end position="20"/>
    </location>
</feature>